<dbReference type="Proteomes" id="UP000761264">
    <property type="component" value="Unassembled WGS sequence"/>
</dbReference>
<evidence type="ECO:0000313" key="3">
    <source>
        <dbReference type="Proteomes" id="UP000761264"/>
    </source>
</evidence>
<keyword evidence="1" id="KW-0472">Membrane</keyword>
<reference evidence="2" key="1">
    <citation type="submission" date="2020-03" db="EMBL/GenBank/DDBJ databases">
        <title>Genome of Pelagibius litoralis DSM 21314T.</title>
        <authorList>
            <person name="Wang G."/>
        </authorList>
    </citation>
    <scope>NUCLEOTIDE SEQUENCE</scope>
    <source>
        <strain evidence="2">DSM 21314</strain>
    </source>
</reference>
<dbReference type="RefSeq" id="WP_167231394.1">
    <property type="nucleotide sequence ID" value="NZ_JAAQPH010000038.1"/>
</dbReference>
<organism evidence="2 3">
    <name type="scientific">Pelagibius litoralis</name>
    <dbReference type="NCBI Taxonomy" id="374515"/>
    <lineage>
        <taxon>Bacteria</taxon>
        <taxon>Pseudomonadati</taxon>
        <taxon>Pseudomonadota</taxon>
        <taxon>Alphaproteobacteria</taxon>
        <taxon>Rhodospirillales</taxon>
        <taxon>Rhodovibrionaceae</taxon>
        <taxon>Pelagibius</taxon>
    </lineage>
</organism>
<gene>
    <name evidence="2" type="ORF">HBA54_27210</name>
</gene>
<evidence type="ECO:0000256" key="1">
    <source>
        <dbReference type="SAM" id="Phobius"/>
    </source>
</evidence>
<protein>
    <submittedName>
        <fullName evidence="2">Uncharacterized protein</fullName>
    </submittedName>
</protein>
<accession>A0A967KIH2</accession>
<keyword evidence="1" id="KW-1133">Transmembrane helix</keyword>
<evidence type="ECO:0000313" key="2">
    <source>
        <dbReference type="EMBL" id="NIA72286.1"/>
    </source>
</evidence>
<keyword evidence="3" id="KW-1185">Reference proteome</keyword>
<dbReference type="AlphaFoldDB" id="A0A967KIH2"/>
<name>A0A967KIH2_9PROT</name>
<feature type="transmembrane region" description="Helical" evidence="1">
    <location>
        <begin position="90"/>
        <end position="111"/>
    </location>
</feature>
<sequence length="112" mass="12189">MSQLTDQHVAEIFQGFDQIGEEAVRNKLAAGLYGYKNKPLAEEWLRRHEESRQGFADDEQTDIARSAKDAAWASANAAERSATEAGKANILAKWALGLAAISLLVAVFALIT</sequence>
<keyword evidence="1" id="KW-0812">Transmembrane</keyword>
<dbReference type="EMBL" id="JAAQPH010000038">
    <property type="protein sequence ID" value="NIA72286.1"/>
    <property type="molecule type" value="Genomic_DNA"/>
</dbReference>
<comment type="caution">
    <text evidence="2">The sequence shown here is derived from an EMBL/GenBank/DDBJ whole genome shotgun (WGS) entry which is preliminary data.</text>
</comment>
<proteinExistence type="predicted"/>